<evidence type="ECO:0000256" key="5">
    <source>
        <dbReference type="ARBA" id="ARBA00022692"/>
    </source>
</evidence>
<dbReference type="GO" id="GO:0008320">
    <property type="term" value="F:protein transmembrane transporter activity"/>
    <property type="evidence" value="ECO:0007669"/>
    <property type="project" value="TreeGrafter"/>
</dbReference>
<evidence type="ECO:0000259" key="10">
    <source>
        <dbReference type="PROSITE" id="PS51779"/>
    </source>
</evidence>
<organism evidence="11 12">
    <name type="scientific">Arcobacter defluvii</name>
    <dbReference type="NCBI Taxonomy" id="873191"/>
    <lineage>
        <taxon>Bacteria</taxon>
        <taxon>Pseudomonadati</taxon>
        <taxon>Campylobacterota</taxon>
        <taxon>Epsilonproteobacteria</taxon>
        <taxon>Campylobacterales</taxon>
        <taxon>Arcobacteraceae</taxon>
        <taxon>Arcobacter</taxon>
    </lineage>
</organism>
<dbReference type="GO" id="GO:0046819">
    <property type="term" value="P:protein secretion by the type V secretion system"/>
    <property type="evidence" value="ECO:0007669"/>
    <property type="project" value="TreeGrafter"/>
</dbReference>
<keyword evidence="7" id="KW-0472">Membrane</keyword>
<evidence type="ECO:0000256" key="2">
    <source>
        <dbReference type="ARBA" id="ARBA00009055"/>
    </source>
</evidence>
<keyword evidence="12" id="KW-1185">Reference proteome</keyword>
<keyword evidence="9" id="KW-0732">Signal</keyword>
<dbReference type="AlphaFoldDB" id="A0AAE7E5L2"/>
<dbReference type="Gene3D" id="2.40.160.50">
    <property type="entry name" value="membrane protein fhac: a member of the omp85/tpsb transporter family"/>
    <property type="match status" value="1"/>
</dbReference>
<reference evidence="11 12" key="1">
    <citation type="submission" date="2020-05" db="EMBL/GenBank/DDBJ databases">
        <title>Complete genome sequencing of Campylobacter and Arcobacter type strains.</title>
        <authorList>
            <person name="Miller W.G."/>
            <person name="Yee E."/>
        </authorList>
    </citation>
    <scope>NUCLEOTIDE SEQUENCE [LARGE SCALE GENOMIC DNA]</scope>
    <source>
        <strain evidence="11 12">LMG 25694</strain>
    </source>
</reference>
<dbReference type="Proteomes" id="UP000503313">
    <property type="component" value="Chromosome"/>
</dbReference>
<dbReference type="InterPro" id="IPR005565">
    <property type="entry name" value="Hemolysn_activator_HlyB_C"/>
</dbReference>
<dbReference type="GO" id="GO:0098046">
    <property type="term" value="C:type V protein secretion system complex"/>
    <property type="evidence" value="ECO:0007669"/>
    <property type="project" value="TreeGrafter"/>
</dbReference>
<evidence type="ECO:0000256" key="7">
    <source>
        <dbReference type="ARBA" id="ARBA00023136"/>
    </source>
</evidence>
<evidence type="ECO:0000256" key="3">
    <source>
        <dbReference type="ARBA" id="ARBA00022448"/>
    </source>
</evidence>
<keyword evidence="4" id="KW-1134">Transmembrane beta strand</keyword>
<comment type="subcellular location">
    <subcellularLocation>
        <location evidence="1">Cell outer membrane</location>
    </subcellularLocation>
</comment>
<dbReference type="InterPro" id="IPR034746">
    <property type="entry name" value="POTRA"/>
</dbReference>
<feature type="chain" id="PRO_5042155371" evidence="9">
    <location>
        <begin position="18"/>
        <end position="569"/>
    </location>
</feature>
<dbReference type="EMBL" id="CP053835">
    <property type="protein sequence ID" value="QKF76925.1"/>
    <property type="molecule type" value="Genomic_DNA"/>
</dbReference>
<dbReference type="InterPro" id="IPR051544">
    <property type="entry name" value="TPS_OM_transporter"/>
</dbReference>
<evidence type="ECO:0000256" key="9">
    <source>
        <dbReference type="SAM" id="SignalP"/>
    </source>
</evidence>
<accession>A0AAE7E5L2</accession>
<feature type="domain" description="POTRA" evidence="10">
    <location>
        <begin position="69"/>
        <end position="146"/>
    </location>
</feature>
<dbReference type="GO" id="GO:0009279">
    <property type="term" value="C:cell outer membrane"/>
    <property type="evidence" value="ECO:0007669"/>
    <property type="project" value="UniProtKB-SubCell"/>
</dbReference>
<evidence type="ECO:0000256" key="8">
    <source>
        <dbReference type="ARBA" id="ARBA00023237"/>
    </source>
</evidence>
<evidence type="ECO:0000256" key="4">
    <source>
        <dbReference type="ARBA" id="ARBA00022452"/>
    </source>
</evidence>
<keyword evidence="6" id="KW-0653">Protein transport</keyword>
<name>A0AAE7E5L2_9BACT</name>
<dbReference type="Pfam" id="PF03865">
    <property type="entry name" value="ShlB"/>
    <property type="match status" value="1"/>
</dbReference>
<evidence type="ECO:0000313" key="11">
    <source>
        <dbReference type="EMBL" id="QKF76925.1"/>
    </source>
</evidence>
<gene>
    <name evidence="11" type="ORF">ADFLV_0882</name>
</gene>
<proteinExistence type="inferred from homology"/>
<feature type="signal peptide" evidence="9">
    <location>
        <begin position="1"/>
        <end position="17"/>
    </location>
</feature>
<dbReference type="KEGG" id="adz:ADFLV_0882"/>
<dbReference type="Gene3D" id="3.10.20.310">
    <property type="entry name" value="membrane protein fhac"/>
    <property type="match status" value="1"/>
</dbReference>
<keyword evidence="3" id="KW-0813">Transport</keyword>
<protein>
    <submittedName>
        <fullName evidence="11">Hemolysin secretion/activation protein, ShlB/FhaC/HecB family</fullName>
    </submittedName>
</protein>
<sequence length="569" mass="64082">MKKVIIVSFLASNILFGANFPNVDAIQNSINLPKTVEEKNLENKNNLIEIDGKKKYAPIMIDDKSGKKLYIKNYTFEGNEHILSIDLEKLTNSFKDKELSFSELQNIASLITKEYRDRGYFVARAYIPKQNIQENDNVLKIAIIEGNYGQFKLTNNSYVKDFFIQAILDDAKSRDDVIGTNTLERSMLIINDLPGVIVSKANVKPGVDVGTSDFEIETQKTSFYDGYLVGDNYGSKFTGKNRIIAGLNLNSPLQLGDKLSFNGLISNGENIKNYKMGYSFPLMANGLKAETSYSKTKYDLVKLDQTTPDGIYDGYTSNIEAGIIYPIIRSRIENLNISTYYSNKKLKDYYDDSISKNREINNIKIGLDYTKNYSLLGFDTYTKLESFYTLGKLNIKDADSKELDKNGVNTQGSYSKVNLNLESEMIFTPVYSLNTNIKTQYALKNKNLDGSEDFTLGGSDGVKVFSDSEQSVENALVFNVEFFTKLPNISELNHKIGFFYDLGTGDMSNSSKDTEFEKRTLQDIGIGYYTNYKNSFTRLQLARVVGGQDIEVESVGNISRVLLQIGIVF</sequence>
<evidence type="ECO:0000256" key="1">
    <source>
        <dbReference type="ARBA" id="ARBA00004442"/>
    </source>
</evidence>
<comment type="similarity">
    <text evidence="2">Belongs to the TPS (TC 1.B.20) family.</text>
</comment>
<evidence type="ECO:0000256" key="6">
    <source>
        <dbReference type="ARBA" id="ARBA00022927"/>
    </source>
</evidence>
<dbReference type="PANTHER" id="PTHR34597">
    <property type="entry name" value="SLR1661 PROTEIN"/>
    <property type="match status" value="1"/>
</dbReference>
<dbReference type="PANTHER" id="PTHR34597:SF1">
    <property type="entry name" value="HEME_HEMOPEXIN TRANSPORTER PROTEIN HUXB"/>
    <property type="match status" value="1"/>
</dbReference>
<keyword evidence="5" id="KW-0812">Transmembrane</keyword>
<dbReference type="InterPro" id="IPR013686">
    <property type="entry name" value="Polypept-transport_assoc_ShlB"/>
</dbReference>
<dbReference type="PROSITE" id="PS51779">
    <property type="entry name" value="POTRA"/>
    <property type="match status" value="1"/>
</dbReference>
<dbReference type="Pfam" id="PF08479">
    <property type="entry name" value="POTRA_2"/>
    <property type="match status" value="1"/>
</dbReference>
<dbReference type="RefSeq" id="WP_129010941.1">
    <property type="nucleotide sequence ID" value="NZ_CP053835.1"/>
</dbReference>
<evidence type="ECO:0000313" key="12">
    <source>
        <dbReference type="Proteomes" id="UP000503313"/>
    </source>
</evidence>
<keyword evidence="8" id="KW-0998">Cell outer membrane</keyword>